<dbReference type="AlphaFoldDB" id="A0A812UA82"/>
<keyword evidence="3" id="KW-1185">Reference proteome</keyword>
<feature type="transmembrane region" description="Helical" evidence="1">
    <location>
        <begin position="450"/>
        <end position="472"/>
    </location>
</feature>
<keyword evidence="1" id="KW-0812">Transmembrane</keyword>
<proteinExistence type="predicted"/>
<keyword evidence="1" id="KW-1133">Transmembrane helix</keyword>
<feature type="transmembrane region" description="Helical" evidence="1">
    <location>
        <begin position="295"/>
        <end position="313"/>
    </location>
</feature>
<feature type="transmembrane region" description="Helical" evidence="1">
    <location>
        <begin position="228"/>
        <end position="249"/>
    </location>
</feature>
<protein>
    <submittedName>
        <fullName evidence="2">Uncharacterized protein</fullName>
    </submittedName>
</protein>
<dbReference type="Proteomes" id="UP000604046">
    <property type="component" value="Unassembled WGS sequence"/>
</dbReference>
<reference evidence="2" key="1">
    <citation type="submission" date="2021-02" db="EMBL/GenBank/DDBJ databases">
        <authorList>
            <person name="Dougan E. K."/>
            <person name="Rhodes N."/>
            <person name="Thang M."/>
            <person name="Chan C."/>
        </authorList>
    </citation>
    <scope>NUCLEOTIDE SEQUENCE</scope>
</reference>
<feature type="transmembrane region" description="Helical" evidence="1">
    <location>
        <begin position="93"/>
        <end position="112"/>
    </location>
</feature>
<feature type="transmembrane region" description="Helical" evidence="1">
    <location>
        <begin position="132"/>
        <end position="153"/>
    </location>
</feature>
<organism evidence="2 3">
    <name type="scientific">Symbiodinium natans</name>
    <dbReference type="NCBI Taxonomy" id="878477"/>
    <lineage>
        <taxon>Eukaryota</taxon>
        <taxon>Sar</taxon>
        <taxon>Alveolata</taxon>
        <taxon>Dinophyceae</taxon>
        <taxon>Suessiales</taxon>
        <taxon>Symbiodiniaceae</taxon>
        <taxon>Symbiodinium</taxon>
    </lineage>
</organism>
<feature type="transmembrane region" description="Helical" evidence="1">
    <location>
        <begin position="56"/>
        <end position="81"/>
    </location>
</feature>
<gene>
    <name evidence="2" type="ORF">SNAT2548_LOCUS31460</name>
</gene>
<accession>A0A812UA82</accession>
<evidence type="ECO:0000256" key="1">
    <source>
        <dbReference type="SAM" id="Phobius"/>
    </source>
</evidence>
<evidence type="ECO:0000313" key="3">
    <source>
        <dbReference type="Proteomes" id="UP000604046"/>
    </source>
</evidence>
<keyword evidence="1" id="KW-0472">Membrane</keyword>
<name>A0A812UA82_9DINO</name>
<feature type="transmembrane region" description="Helical" evidence="1">
    <location>
        <begin position="423"/>
        <end position="444"/>
    </location>
</feature>
<comment type="caution">
    <text evidence="2">The sequence shown here is derived from an EMBL/GenBank/DDBJ whole genome shotgun (WGS) entry which is preliminary data.</text>
</comment>
<sequence>MEGEYETRSLVASECGASRRASRVEEDKYTESKVDEYLGGKELLSLVDIDNKWQGVALSSLCAVCCALPFVGCVFALVWLWKYGVRQDFRRENCFGAVSEVLLWLMVLVMQYESTKTCLLSYFLVDQGQLPLAAQVFQASLVVQACWIGSLFWRILVVEALDTGAHVSKHKLKARKEFRIESSPLTRKPKKVATHRASDFLNVLGVESQFEATPALFESKLRKVHIPWWHYLVIAASSVAAALMPLFAVNCRQVMFKGLCKEDVLQDAIKNACGRWSEIPKVSLLGWFELPSEDLLWNVFVGVVCGVQWYKFISGILRTTQSFRQNAGRLLAFLAKTEQANVDSWSAREKRRLRSLTLALKSHEPGAAGIADVENVENVEYVRQFLGEVGTLDLTKLEDVHTWWRVRRFLQLDFVDESAGMDVAATTTALLLFSVTIAGLLDWFVHDTQFTAGLAGTIILTVALTITMFNILDACIAINQMLERDALILTDARIDALLSESKEQSKVNSLLEALQRKVEAFDEQQQHLFGITITANLRNSWVATLCATGLTTAWQMFRPEVKDIAIDAIQDSLGQLPVPDWLETFAVQKLF</sequence>
<evidence type="ECO:0000313" key="2">
    <source>
        <dbReference type="EMBL" id="CAE7558745.1"/>
    </source>
</evidence>
<dbReference type="EMBL" id="CAJNDS010002660">
    <property type="protein sequence ID" value="CAE7558745.1"/>
    <property type="molecule type" value="Genomic_DNA"/>
</dbReference>
<dbReference type="OrthoDB" id="419945at2759"/>